<feature type="compositionally biased region" description="Basic and acidic residues" evidence="1">
    <location>
        <begin position="84"/>
        <end position="97"/>
    </location>
</feature>
<evidence type="ECO:0000313" key="2">
    <source>
        <dbReference type="Proteomes" id="UP000827889"/>
    </source>
</evidence>
<feature type="region of interest" description="Disordered" evidence="1">
    <location>
        <begin position="82"/>
        <end position="102"/>
    </location>
</feature>
<keyword evidence="2" id="KW-1185">Reference proteome</keyword>
<dbReference type="GeneID" id="125312552"/>
<protein>
    <submittedName>
        <fullName evidence="3">Heavy metal-associated isoprenylated plant protein 16</fullName>
    </submittedName>
</protein>
<dbReference type="PANTHER" id="PTHR46371">
    <property type="entry name" value="OS04G0464100 PROTEIN"/>
    <property type="match status" value="1"/>
</dbReference>
<reference evidence="3" key="1">
    <citation type="submission" date="2025-08" db="UniProtKB">
        <authorList>
            <consortium name="RefSeq"/>
        </authorList>
    </citation>
    <scope>IDENTIFICATION</scope>
    <source>
        <tissue evidence="3">Leaf</tissue>
    </source>
</reference>
<evidence type="ECO:0000256" key="1">
    <source>
        <dbReference type="SAM" id="MobiDB-lite"/>
    </source>
</evidence>
<dbReference type="Proteomes" id="UP000827889">
    <property type="component" value="Chromosome 7"/>
</dbReference>
<evidence type="ECO:0000313" key="3">
    <source>
        <dbReference type="RefSeq" id="XP_048137996.1"/>
    </source>
</evidence>
<accession>A0ABM3HN16</accession>
<proteinExistence type="predicted"/>
<dbReference type="Gene3D" id="3.30.70.100">
    <property type="match status" value="1"/>
</dbReference>
<dbReference type="InterPro" id="IPR044296">
    <property type="entry name" value="HIPP46"/>
</dbReference>
<name>A0ABM3HN16_9MYRT</name>
<gene>
    <name evidence="3" type="primary">LOC125312552</name>
</gene>
<sequence>MKQKVVIKVCINDPVSRFCCFNPKRSHSKALTLAAGFPGVQSVEHVDDKDQIVVTGEIDAVNLAALLRKKVGFADIVSVGEVKPPGESKDKPPEKPPEPVTLPYPRQEIVYFCDPCPEPSCWPLSWPL</sequence>
<dbReference type="RefSeq" id="XP_048137996.1">
    <property type="nucleotide sequence ID" value="XM_048282039.1"/>
</dbReference>
<organism evidence="2 3">
    <name type="scientific">Rhodamnia argentea</name>
    <dbReference type="NCBI Taxonomy" id="178133"/>
    <lineage>
        <taxon>Eukaryota</taxon>
        <taxon>Viridiplantae</taxon>
        <taxon>Streptophyta</taxon>
        <taxon>Embryophyta</taxon>
        <taxon>Tracheophyta</taxon>
        <taxon>Spermatophyta</taxon>
        <taxon>Magnoliopsida</taxon>
        <taxon>eudicotyledons</taxon>
        <taxon>Gunneridae</taxon>
        <taxon>Pentapetalae</taxon>
        <taxon>rosids</taxon>
        <taxon>malvids</taxon>
        <taxon>Myrtales</taxon>
        <taxon>Myrtaceae</taxon>
        <taxon>Myrtoideae</taxon>
        <taxon>Myrteae</taxon>
        <taxon>Australasian group</taxon>
        <taxon>Rhodamnia</taxon>
    </lineage>
</organism>